<name>A0A1Y1YC93_9PLEO</name>
<sequence>MTHEWNPNKVPGHDLSLEDYELFTSAAEATSLVRHVVPYGKGGAMEFRGVENDRDACHTPLYYWCCFSTADLESLPFDEKFCYLLRAEIDDAYILLLASLLKNLRRISLRGVSISPNGLPWTSALQRYSRLREFTIIPEGYYEHGFCPLSFWVDFPTLPTLELFTGDGATSWYQQIRTRSPFTLTPHTLNIRCLVMERCALVHEDLKLVLGACRDLKTFHYSTRMWGTGQEWNATSAQIVDLLIPFQDSDAYHRGSHPDDMFDDQPINSLGPVYPSGETLDTDNHIVDSHAYPVITRQVLDGLVEDALFELPNLITLDVVSKHDRSKEDLKISEKEMEIHRDSGKTAEELEPHRTHEVGATCWHKITKHYSTQTWQSLHTPKMVSKEEEDNEHEEVLAILAETEDAPRCNDEICELLQHDFDKVATRVQMARMHISGETDLVVGARASVHVMYGYISSIVVQEHRLIVLTPGTEAPCNQR</sequence>
<dbReference type="OrthoDB" id="3935706at2759"/>
<comment type="caution">
    <text evidence="1">The sequence shown here is derived from an EMBL/GenBank/DDBJ whole genome shotgun (WGS) entry which is preliminary data.</text>
</comment>
<dbReference type="EMBL" id="MCFA01000274">
    <property type="protein sequence ID" value="ORX95597.1"/>
    <property type="molecule type" value="Genomic_DNA"/>
</dbReference>
<organism evidence="1 2">
    <name type="scientific">Clohesyomyces aquaticus</name>
    <dbReference type="NCBI Taxonomy" id="1231657"/>
    <lineage>
        <taxon>Eukaryota</taxon>
        <taxon>Fungi</taxon>
        <taxon>Dikarya</taxon>
        <taxon>Ascomycota</taxon>
        <taxon>Pezizomycotina</taxon>
        <taxon>Dothideomycetes</taxon>
        <taxon>Pleosporomycetidae</taxon>
        <taxon>Pleosporales</taxon>
        <taxon>Lindgomycetaceae</taxon>
        <taxon>Clohesyomyces</taxon>
    </lineage>
</organism>
<evidence type="ECO:0000313" key="1">
    <source>
        <dbReference type="EMBL" id="ORX95597.1"/>
    </source>
</evidence>
<keyword evidence="2" id="KW-1185">Reference proteome</keyword>
<accession>A0A1Y1YC93</accession>
<gene>
    <name evidence="1" type="ORF">BCR34DRAFT_669412</name>
</gene>
<reference evidence="1 2" key="1">
    <citation type="submission" date="2016-07" db="EMBL/GenBank/DDBJ databases">
        <title>Pervasive Adenine N6-methylation of Active Genes in Fungi.</title>
        <authorList>
            <consortium name="DOE Joint Genome Institute"/>
            <person name="Mondo S.J."/>
            <person name="Dannebaum R.O."/>
            <person name="Kuo R.C."/>
            <person name="Labutti K."/>
            <person name="Haridas S."/>
            <person name="Kuo A."/>
            <person name="Salamov A."/>
            <person name="Ahrendt S.R."/>
            <person name="Lipzen A."/>
            <person name="Sullivan W."/>
            <person name="Andreopoulos W.B."/>
            <person name="Clum A."/>
            <person name="Lindquist E."/>
            <person name="Daum C."/>
            <person name="Ramamoorthy G.K."/>
            <person name="Gryganskyi A."/>
            <person name="Culley D."/>
            <person name="Magnuson J.K."/>
            <person name="James T.Y."/>
            <person name="O'Malley M.A."/>
            <person name="Stajich J.E."/>
            <person name="Spatafora J.W."/>
            <person name="Visel A."/>
            <person name="Grigoriev I.V."/>
        </authorList>
    </citation>
    <scope>NUCLEOTIDE SEQUENCE [LARGE SCALE GENOMIC DNA]</scope>
    <source>
        <strain evidence="1 2">CBS 115471</strain>
    </source>
</reference>
<proteinExistence type="predicted"/>
<dbReference type="AlphaFoldDB" id="A0A1Y1YC93"/>
<evidence type="ECO:0000313" key="2">
    <source>
        <dbReference type="Proteomes" id="UP000193144"/>
    </source>
</evidence>
<dbReference type="STRING" id="1231657.A0A1Y1YC93"/>
<protein>
    <submittedName>
        <fullName evidence="1">Uncharacterized protein</fullName>
    </submittedName>
</protein>
<dbReference type="Proteomes" id="UP000193144">
    <property type="component" value="Unassembled WGS sequence"/>
</dbReference>